<dbReference type="AlphaFoldDB" id="A0A835W3F7"/>
<evidence type="ECO:0000259" key="1">
    <source>
        <dbReference type="PROSITE" id="PS50053"/>
    </source>
</evidence>
<dbReference type="InterPro" id="IPR029071">
    <property type="entry name" value="Ubiquitin-like_domsf"/>
</dbReference>
<dbReference type="EMBL" id="JAEHOC010000010">
    <property type="protein sequence ID" value="KAG2437890.1"/>
    <property type="molecule type" value="Genomic_DNA"/>
</dbReference>
<dbReference type="Pfam" id="PF00240">
    <property type="entry name" value="ubiquitin"/>
    <property type="match status" value="1"/>
</dbReference>
<name>A0A835W3F7_CHLIN</name>
<gene>
    <name evidence="2" type="ORF">HXX76_005507</name>
</gene>
<keyword evidence="3" id="KW-1185">Reference proteome</keyword>
<comment type="caution">
    <text evidence="2">The sequence shown here is derived from an EMBL/GenBank/DDBJ whole genome shotgun (WGS) entry which is preliminary data.</text>
</comment>
<evidence type="ECO:0000313" key="2">
    <source>
        <dbReference type="EMBL" id="KAG2437890.1"/>
    </source>
</evidence>
<proteinExistence type="predicted"/>
<dbReference type="SUPFAM" id="SSF54236">
    <property type="entry name" value="Ubiquitin-like"/>
    <property type="match status" value="1"/>
</dbReference>
<dbReference type="InterPro" id="IPR000626">
    <property type="entry name" value="Ubiquitin-like_dom"/>
</dbReference>
<dbReference type="Gene3D" id="3.10.20.90">
    <property type="entry name" value="Phosphatidylinositol 3-kinase Catalytic Subunit, Chain A, domain 1"/>
    <property type="match status" value="1"/>
</dbReference>
<dbReference type="OrthoDB" id="508772at2759"/>
<feature type="domain" description="Ubiquitin-like" evidence="1">
    <location>
        <begin position="14"/>
        <end position="83"/>
    </location>
</feature>
<evidence type="ECO:0000313" key="3">
    <source>
        <dbReference type="Proteomes" id="UP000650467"/>
    </source>
</evidence>
<dbReference type="CDD" id="cd17039">
    <property type="entry name" value="Ubl_ubiquitin_like"/>
    <property type="match status" value="1"/>
</dbReference>
<sequence length="112" mass="12641">MSSAAHGEDLGNQIFVTLRRGEEWPPRTCDVRVRYEQTVGDIKTEAAKALGVPADKMQLFWHGKELTPSYDSRTLLDMNLHTGFALQGYDLTAAPKYWPPVKMTFEGLQVQD</sequence>
<dbReference type="Proteomes" id="UP000650467">
    <property type="component" value="Unassembled WGS sequence"/>
</dbReference>
<reference evidence="2" key="1">
    <citation type="journal article" date="2020" name="bioRxiv">
        <title>Comparative genomics of Chlamydomonas.</title>
        <authorList>
            <person name="Craig R.J."/>
            <person name="Hasan A.R."/>
            <person name="Ness R.W."/>
            <person name="Keightley P.D."/>
        </authorList>
    </citation>
    <scope>NUCLEOTIDE SEQUENCE</scope>
    <source>
        <strain evidence="2">SAG 7.73</strain>
    </source>
</reference>
<dbReference type="PROSITE" id="PS50053">
    <property type="entry name" value="UBIQUITIN_2"/>
    <property type="match status" value="1"/>
</dbReference>
<accession>A0A835W3F7</accession>
<organism evidence="2 3">
    <name type="scientific">Chlamydomonas incerta</name>
    <dbReference type="NCBI Taxonomy" id="51695"/>
    <lineage>
        <taxon>Eukaryota</taxon>
        <taxon>Viridiplantae</taxon>
        <taxon>Chlorophyta</taxon>
        <taxon>core chlorophytes</taxon>
        <taxon>Chlorophyceae</taxon>
        <taxon>CS clade</taxon>
        <taxon>Chlamydomonadales</taxon>
        <taxon>Chlamydomonadaceae</taxon>
        <taxon>Chlamydomonas</taxon>
    </lineage>
</organism>
<protein>
    <recommendedName>
        <fullName evidence="1">Ubiquitin-like domain-containing protein</fullName>
    </recommendedName>
</protein>